<sequence>SGAHERVGNYSGVTVNAKEGMLRHNGYTFTLVDLPGTYSLSAYTPEELYARKYMLEEKPDVIVNVVSASALERNLYLTTELLDLQVPMVIALNMYDELEESGRTFDHEKFSALIKTPIVPTVGKRGEGIPLLLEKVITVYRNEERDPVRIPYGRVLEKSISIMERELQQREVTHWGMPLRYVCIKLLEGDKEVERRIQTLSGREQIFARRDKERSYIEKLLREDPESAFTNARYGFIAGGLKETLTEKIHFSDKTRLIDSIATNQYVGFPVFFLFLWVMFEATFRLGSYPMAAIEWLVSGLGNLIRNNMAEGPLKALIVDGIVGGVGGVIVFLPNIVILYLFIAFMEDSGYMARAAFIMDKLMHKIGLHGKSFIPLIMGFGCNVPAVMATRTIESRSSRMITMLIIPFMSCSARLPVYILFVSAFFPSRASIVLLGLYAFGILIAALTARLFRKTLFKEEETPFVMELPPYRMPTLKSIFTHMWERSRQYLQKMGGPILIASIVIWFLGYFPHNENKDTAFDTQTTQVEAQFSRHEINDSERDVLLAGIAHARNTAHQENSYIGRIGKFIEPVMRPLGFDWKISVSLLSGMAAKEIVISTMGVLYTGDSEDQQSLQARLKAEVYPDGTPVFTPLVIIGFLLFVLIYFPCIATIAAIKEESHSWKWALFSVLYSTGLAWLIALVVHQVGSLFI</sequence>
<evidence type="ECO:0000256" key="4">
    <source>
        <dbReference type="ARBA" id="ARBA00022496"/>
    </source>
</evidence>
<keyword evidence="8 16" id="KW-0408">Iron</keyword>
<feature type="transmembrane region" description="Helical" evidence="16">
    <location>
        <begin position="494"/>
        <end position="511"/>
    </location>
</feature>
<dbReference type="GO" id="GO:0005525">
    <property type="term" value="F:GTP binding"/>
    <property type="evidence" value="ECO:0007669"/>
    <property type="project" value="UniProtKB-KW"/>
</dbReference>
<dbReference type="InterPro" id="IPR050860">
    <property type="entry name" value="FeoB_GTPase"/>
</dbReference>
<feature type="binding site" evidence="14">
    <location>
        <begin position="33"/>
        <end position="36"/>
    </location>
    <ligand>
        <name>GTP</name>
        <dbReference type="ChEBI" id="CHEBI:37565"/>
        <label>1</label>
    </ligand>
</feature>
<comment type="subcellular location">
    <subcellularLocation>
        <location evidence="16">Cell inner membrane</location>
        <topology evidence="16">Multi-pass membrane protein</topology>
    </subcellularLocation>
    <subcellularLocation>
        <location evidence="1">Cell membrane</location>
        <topology evidence="1">Multi-pass membrane protein</topology>
    </subcellularLocation>
</comment>
<keyword evidence="15" id="KW-0460">Magnesium</keyword>
<dbReference type="PROSITE" id="PS51711">
    <property type="entry name" value="G_FEOB"/>
    <property type="match status" value="1"/>
</dbReference>
<feature type="transmembrane region" description="Helical" evidence="16">
    <location>
        <begin position="630"/>
        <end position="653"/>
    </location>
</feature>
<feature type="transmembrane region" description="Helical" evidence="16">
    <location>
        <begin position="261"/>
        <end position="280"/>
    </location>
</feature>
<dbReference type="InterPro" id="IPR027417">
    <property type="entry name" value="P-loop_NTPase"/>
</dbReference>
<organism evidence="18 19">
    <name type="scientific">Proteiniphilum acetatigenes</name>
    <dbReference type="NCBI Taxonomy" id="294710"/>
    <lineage>
        <taxon>Bacteria</taxon>
        <taxon>Pseudomonadati</taxon>
        <taxon>Bacteroidota</taxon>
        <taxon>Bacteroidia</taxon>
        <taxon>Bacteroidales</taxon>
        <taxon>Dysgonomonadaceae</taxon>
        <taxon>Proteiniphilum</taxon>
    </lineage>
</organism>
<evidence type="ECO:0000256" key="11">
    <source>
        <dbReference type="ARBA" id="ARBA00023136"/>
    </source>
</evidence>
<dbReference type="GO" id="GO:0015093">
    <property type="term" value="F:ferrous iron transmembrane transporter activity"/>
    <property type="evidence" value="ECO:0007669"/>
    <property type="project" value="UniProtKB-UniRule"/>
</dbReference>
<dbReference type="GO" id="GO:0005886">
    <property type="term" value="C:plasma membrane"/>
    <property type="evidence" value="ECO:0007669"/>
    <property type="project" value="UniProtKB-SubCell"/>
</dbReference>
<evidence type="ECO:0000256" key="14">
    <source>
        <dbReference type="PIRSR" id="PIRSR603373-1"/>
    </source>
</evidence>
<dbReference type="NCBIfam" id="TIGR00437">
    <property type="entry name" value="feoB"/>
    <property type="match status" value="1"/>
</dbReference>
<dbReference type="Gene3D" id="1.10.287.1770">
    <property type="match status" value="1"/>
</dbReference>
<keyword evidence="7 16" id="KW-1133">Transmembrane helix</keyword>
<feature type="binding site" evidence="15">
    <location>
        <position position="2"/>
    </location>
    <ligand>
        <name>Mg(2+)</name>
        <dbReference type="ChEBI" id="CHEBI:18420"/>
        <label>2</label>
    </ligand>
</feature>
<feature type="transmembrane region" description="Helical" evidence="16">
    <location>
        <begin position="401"/>
        <end position="426"/>
    </location>
</feature>
<dbReference type="PANTHER" id="PTHR43185:SF1">
    <property type="entry name" value="FE(2+) TRANSPORTER FEOB"/>
    <property type="match status" value="1"/>
</dbReference>
<dbReference type="Pfam" id="PF17910">
    <property type="entry name" value="FeoB_Cyto"/>
    <property type="match status" value="1"/>
</dbReference>
<feature type="domain" description="FeoB-type G" evidence="17">
    <location>
        <begin position="1"/>
        <end position="142"/>
    </location>
</feature>
<dbReference type="InterPro" id="IPR041069">
    <property type="entry name" value="FeoB_Cyto"/>
</dbReference>
<dbReference type="CDD" id="cd01879">
    <property type="entry name" value="FeoB"/>
    <property type="match status" value="1"/>
</dbReference>
<dbReference type="PATRIC" id="fig|294710.3.peg.430"/>
<evidence type="ECO:0000256" key="2">
    <source>
        <dbReference type="ARBA" id="ARBA00022448"/>
    </source>
</evidence>
<dbReference type="Gene3D" id="3.40.50.300">
    <property type="entry name" value="P-loop containing nucleotide triphosphate hydrolases"/>
    <property type="match status" value="1"/>
</dbReference>
<evidence type="ECO:0000313" key="19">
    <source>
        <dbReference type="Proteomes" id="UP000053860"/>
    </source>
</evidence>
<dbReference type="InterPro" id="IPR011642">
    <property type="entry name" value="Gate_dom"/>
</dbReference>
<evidence type="ECO:0000256" key="3">
    <source>
        <dbReference type="ARBA" id="ARBA00022475"/>
    </source>
</evidence>
<evidence type="ECO:0000256" key="7">
    <source>
        <dbReference type="ARBA" id="ARBA00022989"/>
    </source>
</evidence>
<feature type="transmembrane region" description="Helical" evidence="16">
    <location>
        <begin position="432"/>
        <end position="452"/>
    </location>
</feature>
<comment type="caution">
    <text evidence="18">The sequence shown here is derived from an EMBL/GenBank/DDBJ whole genome shotgun (WGS) entry which is preliminary data.</text>
</comment>
<evidence type="ECO:0000256" key="8">
    <source>
        <dbReference type="ARBA" id="ARBA00023004"/>
    </source>
</evidence>
<dbReference type="Proteomes" id="UP000053860">
    <property type="component" value="Unassembled WGS sequence"/>
</dbReference>
<dbReference type="SUPFAM" id="SSF52540">
    <property type="entry name" value="P-loop containing nucleoside triphosphate hydrolases"/>
    <property type="match status" value="1"/>
</dbReference>
<dbReference type="PANTHER" id="PTHR43185">
    <property type="entry name" value="FERROUS IRON TRANSPORT PROTEIN B"/>
    <property type="match status" value="1"/>
</dbReference>
<evidence type="ECO:0000256" key="16">
    <source>
        <dbReference type="RuleBase" id="RU362098"/>
    </source>
</evidence>
<evidence type="ECO:0000256" key="6">
    <source>
        <dbReference type="ARBA" id="ARBA00022741"/>
    </source>
</evidence>
<keyword evidence="3" id="KW-1003">Cell membrane</keyword>
<evidence type="ECO:0000259" key="17">
    <source>
        <dbReference type="PROSITE" id="PS51711"/>
    </source>
</evidence>
<dbReference type="InterPro" id="IPR003373">
    <property type="entry name" value="Fe2_transport_prot-B"/>
</dbReference>
<keyword evidence="5 16" id="KW-0812">Transmembrane</keyword>
<dbReference type="AlphaFoldDB" id="A0A101HKN8"/>
<feature type="transmembrane region" description="Helical" evidence="16">
    <location>
        <begin position="317"/>
        <end position="346"/>
    </location>
</feature>
<evidence type="ECO:0000256" key="10">
    <source>
        <dbReference type="ARBA" id="ARBA00023134"/>
    </source>
</evidence>
<accession>A0A101HKN8</accession>
<dbReference type="InterPro" id="IPR011640">
    <property type="entry name" value="Fe2_transport_prot_B_C"/>
</dbReference>
<evidence type="ECO:0000256" key="13">
    <source>
        <dbReference type="NCBIfam" id="TIGR00437"/>
    </source>
</evidence>
<evidence type="ECO:0000313" key="18">
    <source>
        <dbReference type="EMBL" id="KUK78573.1"/>
    </source>
</evidence>
<keyword evidence="15" id="KW-0479">Metal-binding</keyword>
<feature type="non-terminal residue" evidence="18">
    <location>
        <position position="1"/>
    </location>
</feature>
<dbReference type="Pfam" id="PF07664">
    <property type="entry name" value="FeoB_C"/>
    <property type="match status" value="1"/>
</dbReference>
<feature type="binding site" evidence="14">
    <location>
        <begin position="93"/>
        <end position="96"/>
    </location>
    <ligand>
        <name>GTP</name>
        <dbReference type="ChEBI" id="CHEBI:37565"/>
        <label>1</label>
    </ligand>
</feature>
<feature type="transmembrane region" description="Helical" evidence="16">
    <location>
        <begin position="366"/>
        <end position="389"/>
    </location>
</feature>
<dbReference type="Pfam" id="PF07670">
    <property type="entry name" value="Gate"/>
    <property type="match status" value="2"/>
</dbReference>
<keyword evidence="4 16" id="KW-0410">Iron transport</keyword>
<keyword evidence="9" id="KW-0406">Ion transport</keyword>
<evidence type="ECO:0000256" key="9">
    <source>
        <dbReference type="ARBA" id="ARBA00023065"/>
    </source>
</evidence>
<evidence type="ECO:0000256" key="12">
    <source>
        <dbReference type="ARBA" id="ARBA00031200"/>
    </source>
</evidence>
<keyword evidence="11 16" id="KW-0472">Membrane</keyword>
<dbReference type="STRING" id="1123008.GCA_000380985_01738"/>
<dbReference type="EMBL" id="LGGN01000020">
    <property type="protein sequence ID" value="KUK78573.1"/>
    <property type="molecule type" value="Genomic_DNA"/>
</dbReference>
<name>A0A101HKN8_9BACT</name>
<reference evidence="19" key="1">
    <citation type="journal article" date="2015" name="MBio">
        <title>Genome-Resolved Metagenomic Analysis Reveals Roles for Candidate Phyla and Other Microbial Community Members in Biogeochemical Transformations in Oil Reservoirs.</title>
        <authorList>
            <person name="Hu P."/>
            <person name="Tom L."/>
            <person name="Singh A."/>
            <person name="Thomas B.C."/>
            <person name="Baker B.J."/>
            <person name="Piceno Y.M."/>
            <person name="Andersen G.L."/>
            <person name="Banfield J.F."/>
        </authorList>
    </citation>
    <scope>NUCLEOTIDE SEQUENCE [LARGE SCALE GENOMIC DNA]</scope>
</reference>
<dbReference type="GO" id="GO:0046872">
    <property type="term" value="F:metal ion binding"/>
    <property type="evidence" value="ECO:0007669"/>
    <property type="project" value="UniProtKB-KW"/>
</dbReference>
<keyword evidence="2 16" id="KW-0813">Transport</keyword>
<proteinExistence type="inferred from homology"/>
<gene>
    <name evidence="18" type="ORF">XD92_0218</name>
</gene>
<evidence type="ECO:0000256" key="5">
    <source>
        <dbReference type="ARBA" id="ARBA00022692"/>
    </source>
</evidence>
<evidence type="ECO:0000256" key="1">
    <source>
        <dbReference type="ARBA" id="ARBA00004651"/>
    </source>
</evidence>
<dbReference type="InterPro" id="IPR030389">
    <property type="entry name" value="G_FEOB_dom"/>
</dbReference>
<keyword evidence="6 14" id="KW-0547">Nucleotide-binding</keyword>
<protein>
    <recommendedName>
        <fullName evidence="12 13">Ferrous iron transport protein B</fullName>
    </recommendedName>
</protein>
<keyword evidence="10 14" id="KW-0342">GTP-binding</keyword>
<comment type="similarity">
    <text evidence="16">Belongs to the TRAFAC class TrmE-Era-EngA-EngB-Septin-like GTPase superfamily. FeoB GTPase (TC 9.A.8) family.</text>
</comment>
<feature type="transmembrane region" description="Helical" evidence="16">
    <location>
        <begin position="665"/>
        <end position="687"/>
    </location>
</feature>
<evidence type="ECO:0000256" key="15">
    <source>
        <dbReference type="PIRSR" id="PIRSR603373-2"/>
    </source>
</evidence>
<comment type="function">
    <text evidence="16">Probable transporter of a GTP-driven Fe(2+) uptake system.</text>
</comment>
<dbReference type="Pfam" id="PF02421">
    <property type="entry name" value="FeoB_N"/>
    <property type="match status" value="1"/>
</dbReference>